<dbReference type="GO" id="GO:0006438">
    <property type="term" value="P:valyl-tRNA aminoacylation"/>
    <property type="evidence" value="ECO:0007669"/>
    <property type="project" value="InterPro"/>
</dbReference>
<keyword evidence="3" id="KW-0547">Nucleotide-binding</keyword>
<comment type="catalytic activity">
    <reaction evidence="8">
        <text>tRNA(Val) + L-valine + ATP = L-valyl-tRNA(Val) + AMP + diphosphate</text>
        <dbReference type="Rhea" id="RHEA:10704"/>
        <dbReference type="Rhea" id="RHEA-COMP:9672"/>
        <dbReference type="Rhea" id="RHEA-COMP:9708"/>
        <dbReference type="ChEBI" id="CHEBI:30616"/>
        <dbReference type="ChEBI" id="CHEBI:33019"/>
        <dbReference type="ChEBI" id="CHEBI:57762"/>
        <dbReference type="ChEBI" id="CHEBI:78442"/>
        <dbReference type="ChEBI" id="CHEBI:78537"/>
        <dbReference type="ChEBI" id="CHEBI:456215"/>
        <dbReference type="EC" id="6.1.1.9"/>
    </reaction>
</comment>
<organism evidence="11">
    <name type="scientific">hydrothermal vent metagenome</name>
    <dbReference type="NCBI Taxonomy" id="652676"/>
    <lineage>
        <taxon>unclassified sequences</taxon>
        <taxon>metagenomes</taxon>
        <taxon>ecological metagenomes</taxon>
    </lineage>
</organism>
<accession>A0A3B0S7J1</accession>
<evidence type="ECO:0000256" key="5">
    <source>
        <dbReference type="ARBA" id="ARBA00022917"/>
    </source>
</evidence>
<evidence type="ECO:0000256" key="7">
    <source>
        <dbReference type="ARBA" id="ARBA00029936"/>
    </source>
</evidence>
<keyword evidence="9" id="KW-0175">Coiled coil</keyword>
<keyword evidence="2 11" id="KW-0436">Ligase</keyword>
<dbReference type="GO" id="GO:0005737">
    <property type="term" value="C:cytoplasm"/>
    <property type="evidence" value="ECO:0007669"/>
    <property type="project" value="InterPro"/>
</dbReference>
<feature type="coiled-coil region" evidence="9">
    <location>
        <begin position="33"/>
        <end position="60"/>
    </location>
</feature>
<gene>
    <name evidence="11" type="ORF">MNBD_ALPHA07-722</name>
</gene>
<evidence type="ECO:0000256" key="4">
    <source>
        <dbReference type="ARBA" id="ARBA00022840"/>
    </source>
</evidence>
<dbReference type="AlphaFoldDB" id="A0A3B0S7J1"/>
<dbReference type="FunFam" id="1.10.287.380:FF:000001">
    <property type="entry name" value="Valine--tRNA ligase"/>
    <property type="match status" value="1"/>
</dbReference>
<feature type="domain" description="Valyl-tRNA synthetase tRNA-binding arm" evidence="10">
    <location>
        <begin position="35"/>
        <end position="100"/>
    </location>
</feature>
<dbReference type="GO" id="GO:0005524">
    <property type="term" value="F:ATP binding"/>
    <property type="evidence" value="ECO:0007669"/>
    <property type="project" value="UniProtKB-KW"/>
</dbReference>
<sequence length="103" mass="11019">ARIDSLTHTDAFPKGCVTVAVEGGVFGMPLADIIDIDEEKARLEKSLAKVEKELGGLKGRLNNPKFVASAPEEVVAEARENLALREEEAGKFSAALARLAELD</sequence>
<evidence type="ECO:0000256" key="9">
    <source>
        <dbReference type="SAM" id="Coils"/>
    </source>
</evidence>
<dbReference type="EC" id="6.1.1.9" evidence="1"/>
<dbReference type="EMBL" id="UOEG01000237">
    <property type="protein sequence ID" value="VAW02111.1"/>
    <property type="molecule type" value="Genomic_DNA"/>
</dbReference>
<evidence type="ECO:0000256" key="6">
    <source>
        <dbReference type="ARBA" id="ARBA00023146"/>
    </source>
</evidence>
<dbReference type="SUPFAM" id="SSF46589">
    <property type="entry name" value="tRNA-binding arm"/>
    <property type="match status" value="1"/>
</dbReference>
<evidence type="ECO:0000256" key="3">
    <source>
        <dbReference type="ARBA" id="ARBA00022741"/>
    </source>
</evidence>
<evidence type="ECO:0000256" key="2">
    <source>
        <dbReference type="ARBA" id="ARBA00022598"/>
    </source>
</evidence>
<dbReference type="InterPro" id="IPR037118">
    <property type="entry name" value="Val-tRNA_synth_C_sf"/>
</dbReference>
<evidence type="ECO:0000259" key="10">
    <source>
        <dbReference type="Pfam" id="PF10458"/>
    </source>
</evidence>
<feature type="non-terminal residue" evidence="11">
    <location>
        <position position="1"/>
    </location>
</feature>
<keyword evidence="6 11" id="KW-0030">Aminoacyl-tRNA synthetase</keyword>
<keyword evidence="5" id="KW-0648">Protein biosynthesis</keyword>
<reference evidence="11" key="1">
    <citation type="submission" date="2018-06" db="EMBL/GenBank/DDBJ databases">
        <authorList>
            <person name="Zhirakovskaya E."/>
        </authorList>
    </citation>
    <scope>NUCLEOTIDE SEQUENCE</scope>
</reference>
<dbReference type="Gene3D" id="1.10.287.380">
    <property type="entry name" value="Valyl-tRNA synthetase, C-terminal domain"/>
    <property type="match status" value="1"/>
</dbReference>
<protein>
    <recommendedName>
        <fullName evidence="1">valine--tRNA ligase</fullName>
        <ecNumber evidence="1">6.1.1.9</ecNumber>
    </recommendedName>
    <alternativeName>
        <fullName evidence="7">Valyl-tRNA synthetase</fullName>
    </alternativeName>
</protein>
<evidence type="ECO:0000313" key="11">
    <source>
        <dbReference type="EMBL" id="VAW02111.1"/>
    </source>
</evidence>
<evidence type="ECO:0000256" key="1">
    <source>
        <dbReference type="ARBA" id="ARBA00013169"/>
    </source>
</evidence>
<name>A0A3B0S7J1_9ZZZZ</name>
<dbReference type="InterPro" id="IPR019499">
    <property type="entry name" value="Val-tRNA_synth_tRNA-bd"/>
</dbReference>
<dbReference type="Pfam" id="PF10458">
    <property type="entry name" value="Val_tRNA-synt_C"/>
    <property type="match status" value="1"/>
</dbReference>
<dbReference type="InterPro" id="IPR010978">
    <property type="entry name" value="tRNA-bd_arm"/>
</dbReference>
<keyword evidence="4" id="KW-0067">ATP-binding</keyword>
<dbReference type="GO" id="GO:0004832">
    <property type="term" value="F:valine-tRNA ligase activity"/>
    <property type="evidence" value="ECO:0007669"/>
    <property type="project" value="UniProtKB-EC"/>
</dbReference>
<proteinExistence type="predicted"/>
<evidence type="ECO:0000256" key="8">
    <source>
        <dbReference type="ARBA" id="ARBA00047552"/>
    </source>
</evidence>